<feature type="region of interest" description="Disordered" evidence="8">
    <location>
        <begin position="165"/>
        <end position="186"/>
    </location>
</feature>
<dbReference type="PANTHER" id="PTHR10639">
    <property type="entry name" value="CLATHRIN LIGHT CHAIN"/>
    <property type="match status" value="1"/>
</dbReference>
<reference evidence="9" key="1">
    <citation type="journal article" date="2020" name="bioRxiv">
        <title>Comparative genomics of Chlamydomonas.</title>
        <authorList>
            <person name="Craig R.J."/>
            <person name="Hasan A.R."/>
            <person name="Ness R.W."/>
            <person name="Keightley P.D."/>
        </authorList>
    </citation>
    <scope>NUCLEOTIDE SEQUENCE</scope>
    <source>
        <strain evidence="9">CCAP 11/70</strain>
    </source>
</reference>
<sequence>MEFGEAPAADGGFSDFVTVPSATSAGGAENGGAPPAAAAPLDDFFSGSAGGAPATAAAVAAEFDSAVGGTEEVVIEAVEADPAAAVPPVTLGGDDEDAFFQAYTHTPSAPAPPPPEEVDPRVDWRKQNSEQLKKKDTEEAALKERLRETAARHLAKFYEVRATTLSQRKSNNRKSEAHQKAVEVPASGTPWEKVNALVNFSSPHQKDVSRYKALLITVKNTPSKAA</sequence>
<evidence type="ECO:0000256" key="8">
    <source>
        <dbReference type="SAM" id="MobiDB-lite"/>
    </source>
</evidence>
<feature type="compositionally biased region" description="Low complexity" evidence="8">
    <location>
        <begin position="25"/>
        <end position="51"/>
    </location>
</feature>
<dbReference type="OrthoDB" id="546172at2759"/>
<dbReference type="GO" id="GO:0032050">
    <property type="term" value="F:clathrin heavy chain binding"/>
    <property type="evidence" value="ECO:0007669"/>
    <property type="project" value="TreeGrafter"/>
</dbReference>
<protein>
    <recommendedName>
        <fullName evidence="7">Clathrin light chain</fullName>
    </recommendedName>
</protein>
<evidence type="ECO:0000256" key="2">
    <source>
        <dbReference type="ARBA" id="ARBA00004180"/>
    </source>
</evidence>
<keyword evidence="6 7" id="KW-0968">Cytoplasmic vesicle</keyword>
<evidence type="ECO:0000256" key="6">
    <source>
        <dbReference type="ARBA" id="ARBA00023329"/>
    </source>
</evidence>
<evidence type="ECO:0000256" key="7">
    <source>
        <dbReference type="RuleBase" id="RU363137"/>
    </source>
</evidence>
<dbReference type="EMBL" id="JAEHOE010000224">
    <property type="protein sequence ID" value="KAG2482410.1"/>
    <property type="molecule type" value="Genomic_DNA"/>
</dbReference>
<evidence type="ECO:0000256" key="4">
    <source>
        <dbReference type="ARBA" id="ARBA00023136"/>
    </source>
</evidence>
<dbReference type="GO" id="GO:0005198">
    <property type="term" value="F:structural molecule activity"/>
    <property type="evidence" value="ECO:0007669"/>
    <property type="project" value="InterPro"/>
</dbReference>
<evidence type="ECO:0000313" key="10">
    <source>
        <dbReference type="Proteomes" id="UP000612055"/>
    </source>
</evidence>
<keyword evidence="5 7" id="KW-0168">Coated pit</keyword>
<comment type="subcellular location">
    <subcellularLocation>
        <location evidence="2 7">Cytoplasmic vesicle membrane</location>
        <topology evidence="2 7">Peripheral membrane protein</topology>
        <orientation evidence="2 7">Cytoplasmic side</orientation>
    </subcellularLocation>
    <subcellularLocation>
        <location evidence="7">Membrane</location>
        <location evidence="7">Coated pit</location>
        <topology evidence="7">Peripheral membrane protein</topology>
        <orientation evidence="7">Cytoplasmic side</orientation>
    </subcellularLocation>
    <text evidence="7">Cytoplasmic face of coated pits and vesicles.</text>
</comment>
<comment type="function">
    <text evidence="1 7">Clathrin is the major protein of the polyhedral coat of coated pits and vesicles.</text>
</comment>
<comment type="caution">
    <text evidence="9">The sequence shown here is derived from an EMBL/GenBank/DDBJ whole genome shotgun (WGS) entry which is preliminary data.</text>
</comment>
<evidence type="ECO:0000313" key="9">
    <source>
        <dbReference type="EMBL" id="KAG2482410.1"/>
    </source>
</evidence>
<proteinExistence type="inferred from homology"/>
<gene>
    <name evidence="9" type="ORF">HYH03_018645</name>
</gene>
<dbReference type="AlphaFoldDB" id="A0A836BMX1"/>
<dbReference type="Proteomes" id="UP000612055">
    <property type="component" value="Unassembled WGS sequence"/>
</dbReference>
<name>A0A836BMX1_9CHLO</name>
<evidence type="ECO:0000256" key="1">
    <source>
        <dbReference type="ARBA" id="ARBA00003913"/>
    </source>
</evidence>
<feature type="region of interest" description="Disordered" evidence="8">
    <location>
        <begin position="1"/>
        <end position="51"/>
    </location>
</feature>
<dbReference type="InterPro" id="IPR000996">
    <property type="entry name" value="Clathrin_L-chain"/>
</dbReference>
<accession>A0A836BMX1</accession>
<organism evidence="9 10">
    <name type="scientific">Edaphochlamys debaryana</name>
    <dbReference type="NCBI Taxonomy" id="47281"/>
    <lineage>
        <taxon>Eukaryota</taxon>
        <taxon>Viridiplantae</taxon>
        <taxon>Chlorophyta</taxon>
        <taxon>core chlorophytes</taxon>
        <taxon>Chlorophyceae</taxon>
        <taxon>CS clade</taxon>
        <taxon>Chlamydomonadales</taxon>
        <taxon>Chlamydomonadales incertae sedis</taxon>
        <taxon>Edaphochlamys</taxon>
    </lineage>
</organism>
<evidence type="ECO:0000256" key="3">
    <source>
        <dbReference type="ARBA" id="ARBA00005263"/>
    </source>
</evidence>
<evidence type="ECO:0000256" key="5">
    <source>
        <dbReference type="ARBA" id="ARBA00023176"/>
    </source>
</evidence>
<dbReference type="GO" id="GO:0072583">
    <property type="term" value="P:clathrin-dependent endocytosis"/>
    <property type="evidence" value="ECO:0007669"/>
    <property type="project" value="TreeGrafter"/>
</dbReference>
<dbReference type="GO" id="GO:0030130">
    <property type="term" value="C:clathrin coat of trans-Golgi network vesicle"/>
    <property type="evidence" value="ECO:0007669"/>
    <property type="project" value="InterPro"/>
</dbReference>
<dbReference type="GO" id="GO:0006886">
    <property type="term" value="P:intracellular protein transport"/>
    <property type="evidence" value="ECO:0007669"/>
    <property type="project" value="InterPro"/>
</dbReference>
<dbReference type="Pfam" id="PF01086">
    <property type="entry name" value="Clathrin_lg_ch"/>
    <property type="match status" value="1"/>
</dbReference>
<keyword evidence="4 7" id="KW-0472">Membrane</keyword>
<dbReference type="PANTHER" id="PTHR10639:SF7">
    <property type="entry name" value="CLATHRIN LIGHT CHAIN"/>
    <property type="match status" value="1"/>
</dbReference>
<dbReference type="GO" id="GO:0030132">
    <property type="term" value="C:clathrin coat of coated pit"/>
    <property type="evidence" value="ECO:0007669"/>
    <property type="project" value="InterPro"/>
</dbReference>
<keyword evidence="10" id="KW-1185">Reference proteome</keyword>
<comment type="similarity">
    <text evidence="3 7">Belongs to the clathrin light chain family.</text>
</comment>